<evidence type="ECO:0000313" key="2">
    <source>
        <dbReference type="Proteomes" id="UP000286595"/>
    </source>
</evidence>
<comment type="caution">
    <text evidence="1">The sequence shown here is derived from an EMBL/GenBank/DDBJ whole genome shotgun (WGS) entry which is preliminary data.</text>
</comment>
<reference evidence="1 2" key="1">
    <citation type="submission" date="2018-08" db="EMBL/GenBank/DDBJ databases">
        <title>A genome reference for cultivated species of the human gut microbiota.</title>
        <authorList>
            <person name="Zou Y."/>
            <person name="Xue W."/>
            <person name="Luo G."/>
        </authorList>
    </citation>
    <scope>NUCLEOTIDE SEQUENCE [LARGE SCALE GENOMIC DNA]</scope>
    <source>
        <strain evidence="1 2">AM22-12LB</strain>
    </source>
</reference>
<organism evidence="1 2">
    <name type="scientific">Coprococcus comes</name>
    <dbReference type="NCBI Taxonomy" id="410072"/>
    <lineage>
        <taxon>Bacteria</taxon>
        <taxon>Bacillati</taxon>
        <taxon>Bacillota</taxon>
        <taxon>Clostridia</taxon>
        <taxon>Lachnospirales</taxon>
        <taxon>Lachnospiraceae</taxon>
        <taxon>Coprococcus</taxon>
    </lineage>
</organism>
<evidence type="ECO:0000313" key="1">
    <source>
        <dbReference type="EMBL" id="RHG59154.1"/>
    </source>
</evidence>
<dbReference type="EMBL" id="QRIM01000015">
    <property type="protein sequence ID" value="RHG59154.1"/>
    <property type="molecule type" value="Genomic_DNA"/>
</dbReference>
<gene>
    <name evidence="1" type="ORF">DW252_12170</name>
</gene>
<accession>A0A3R6HSS7</accession>
<dbReference type="AlphaFoldDB" id="A0A3R6HSS7"/>
<proteinExistence type="predicted"/>
<protein>
    <submittedName>
        <fullName evidence="1">Uncharacterized protein</fullName>
    </submittedName>
</protein>
<sequence>MVTVFRGYGKPSSSSPFWSGQHHMKRFGGTVNQVVAHLTSAPELEKVCFGSTANQAVVHPPFVCAVCNIVSEVR</sequence>
<dbReference type="Proteomes" id="UP000286595">
    <property type="component" value="Unassembled WGS sequence"/>
</dbReference>
<name>A0A3R6HSS7_9FIRM</name>